<gene>
    <name evidence="2" type="ORF">NQ317_014941</name>
</gene>
<dbReference type="Pfam" id="PF10266">
    <property type="entry name" value="Strumpellin"/>
    <property type="match status" value="1"/>
</dbReference>
<evidence type="ECO:0000256" key="1">
    <source>
        <dbReference type="ARBA" id="ARBA00006224"/>
    </source>
</evidence>
<comment type="caution">
    <text evidence="2">The sequence shown here is derived from an EMBL/GenBank/DDBJ whole genome shotgun (WGS) entry which is preliminary data.</text>
</comment>
<evidence type="ECO:0000313" key="2">
    <source>
        <dbReference type="EMBL" id="KAJ8983482.1"/>
    </source>
</evidence>
<organism evidence="2 3">
    <name type="scientific">Molorchus minor</name>
    <dbReference type="NCBI Taxonomy" id="1323400"/>
    <lineage>
        <taxon>Eukaryota</taxon>
        <taxon>Metazoa</taxon>
        <taxon>Ecdysozoa</taxon>
        <taxon>Arthropoda</taxon>
        <taxon>Hexapoda</taxon>
        <taxon>Insecta</taxon>
        <taxon>Pterygota</taxon>
        <taxon>Neoptera</taxon>
        <taxon>Endopterygota</taxon>
        <taxon>Coleoptera</taxon>
        <taxon>Polyphaga</taxon>
        <taxon>Cucujiformia</taxon>
        <taxon>Chrysomeloidea</taxon>
        <taxon>Cerambycidae</taxon>
        <taxon>Lamiinae</taxon>
        <taxon>Monochamini</taxon>
        <taxon>Molorchus</taxon>
    </lineage>
</organism>
<evidence type="ECO:0000313" key="3">
    <source>
        <dbReference type="Proteomes" id="UP001162164"/>
    </source>
</evidence>
<comment type="similarity">
    <text evidence="1">Belongs to the strumpellin family.</text>
</comment>
<evidence type="ECO:0008006" key="4">
    <source>
        <dbReference type="Google" id="ProtNLM"/>
    </source>
</evidence>
<dbReference type="EMBL" id="JAPWTJ010000073">
    <property type="protein sequence ID" value="KAJ8983482.1"/>
    <property type="molecule type" value="Genomic_DNA"/>
</dbReference>
<protein>
    <recommendedName>
        <fullName evidence="4">WASH complex subunit strumpellin</fullName>
    </recommendedName>
</protein>
<dbReference type="Proteomes" id="UP001162164">
    <property type="component" value="Unassembled WGS sequence"/>
</dbReference>
<proteinExistence type="inferred from homology"/>
<dbReference type="PANTHER" id="PTHR15691">
    <property type="entry name" value="WASH COMPLEX SUBUNIT 5"/>
    <property type="match status" value="1"/>
</dbReference>
<dbReference type="InterPro" id="IPR019393">
    <property type="entry name" value="WASH_strumpellin"/>
</dbReference>
<keyword evidence="3" id="KW-1185">Reference proteome</keyword>
<accession>A0ABQ9K1N1</accession>
<sequence>MLYACLYFSTNILHSQTAIMREIVDKYFPDNWVISLYMGFTINLADTWESFKAAKTGSKQYFRKYASSYGDRVVNLWKETNLLLKEGNITHESLLKEINNILNTLRECNVTVRWLMLHTVVKPGHVDKNKKLKQLRELVFSESKCEVVSLFKLLLNTAQLELIVNEIYKKLLTEKEQQWEDLKNETYKSLVELSEVFSGTKPLTRIQKNENLQIWFMEISKQVQSLTQNHSGSSRKIVQLIQALEEVQEFHQLDSNMQVIQFLSETRKYLDQMLRNMNIKEDVLINLQIIGDLSYAWELIDSYTSIMQVGIKREPTLVIKLRAVFLKLSSALEIPLYA</sequence>
<reference evidence="2" key="1">
    <citation type="journal article" date="2023" name="Insect Mol. Biol.">
        <title>Genome sequencing provides insights into the evolution of gene families encoding plant cell wall-degrading enzymes in longhorned beetles.</title>
        <authorList>
            <person name="Shin N.R."/>
            <person name="Okamura Y."/>
            <person name="Kirsch R."/>
            <person name="Pauchet Y."/>
        </authorList>
    </citation>
    <scope>NUCLEOTIDE SEQUENCE</scope>
    <source>
        <strain evidence="2">MMC_N1</strain>
    </source>
</reference>
<dbReference type="PANTHER" id="PTHR15691:SF6">
    <property type="entry name" value="WASH COMPLEX SUBUNIT 5"/>
    <property type="match status" value="1"/>
</dbReference>
<name>A0ABQ9K1N1_9CUCU</name>